<evidence type="ECO:0000313" key="1">
    <source>
        <dbReference type="EMBL" id="QDO95727.1"/>
    </source>
</evidence>
<gene>
    <name evidence="1" type="ORF">FNB79_13045</name>
</gene>
<dbReference type="InterPro" id="IPR023614">
    <property type="entry name" value="Porin_dom_sf"/>
</dbReference>
<protein>
    <submittedName>
        <fullName evidence="1">Porin</fullName>
    </submittedName>
</protein>
<reference evidence="1 2" key="1">
    <citation type="submission" date="2019-07" db="EMBL/GenBank/DDBJ databases">
        <title>Genome sequencing for Formosa sp. PS13.</title>
        <authorList>
            <person name="Park S.-J."/>
        </authorList>
    </citation>
    <scope>NUCLEOTIDE SEQUENCE [LARGE SCALE GENOMIC DNA]</scope>
    <source>
        <strain evidence="1 2">PS13</strain>
    </source>
</reference>
<dbReference type="SUPFAM" id="SSF56935">
    <property type="entry name" value="Porins"/>
    <property type="match status" value="1"/>
</dbReference>
<organism evidence="1 2">
    <name type="scientific">Formosa sediminum</name>
    <dbReference type="NCBI Taxonomy" id="2594004"/>
    <lineage>
        <taxon>Bacteria</taxon>
        <taxon>Pseudomonadati</taxon>
        <taxon>Bacteroidota</taxon>
        <taxon>Flavobacteriia</taxon>
        <taxon>Flavobacteriales</taxon>
        <taxon>Flavobacteriaceae</taxon>
        <taxon>Formosa</taxon>
    </lineage>
</organism>
<dbReference type="Gene3D" id="2.40.160.10">
    <property type="entry name" value="Porin"/>
    <property type="match status" value="1"/>
</dbReference>
<sequence length="382" mass="44838">MLVQDSTKVASSKKIEVEYTDEGFEFKTSDEKFLLHIESRLQFRFATPNDQNPITFDEAFADKASVFKINRARLKVGGHAFQPWLKYYWEYELSQSNLLDFRIMVEKWDFFKIKIGQWKTYYNRERVISSGKQEMVERSILTRPFTLDRQQGVEFFGRVSAHKYADFTYNLSVLTGAGRGATENDDDHLLYVGRLQYNLFGRELGFTGSDLDYHKDFTGLIAVAAAINRSPYTRFSQSGGGQLYGFEDGVNGQYRVKQGLLEAAFMYRGLSWQNEFHIKDIYDHVNLKTTTLKGAYFQAGYFFNNIWSKFPKPLEIATRYAHFVPDDAMSFAYEDEYVLAANWFFKGHRNKLTAEITYFDFEQYEDQLSDEWRFRIQWDISL</sequence>
<dbReference type="EMBL" id="CP041637">
    <property type="protein sequence ID" value="QDO95727.1"/>
    <property type="molecule type" value="Genomic_DNA"/>
</dbReference>
<dbReference type="Pfam" id="PF07396">
    <property type="entry name" value="Porin_O_P"/>
    <property type="match status" value="1"/>
</dbReference>
<dbReference type="OrthoDB" id="5442696at2"/>
<accession>A0A516GW22</accession>
<dbReference type="AlphaFoldDB" id="A0A516GW22"/>
<proteinExistence type="predicted"/>
<name>A0A516GW22_9FLAO</name>
<dbReference type="InterPro" id="IPR010870">
    <property type="entry name" value="Porin_O/P"/>
</dbReference>
<evidence type="ECO:0000313" key="2">
    <source>
        <dbReference type="Proteomes" id="UP000319209"/>
    </source>
</evidence>
<dbReference type="Proteomes" id="UP000319209">
    <property type="component" value="Chromosome"/>
</dbReference>
<dbReference type="KEGG" id="fop:FNB79_13045"/>
<keyword evidence="2" id="KW-1185">Reference proteome</keyword>